<evidence type="ECO:0000313" key="3">
    <source>
        <dbReference type="Proteomes" id="UP001150879"/>
    </source>
</evidence>
<keyword evidence="3" id="KW-1185">Reference proteome</keyword>
<name>A0A9W9MU35_9EURO</name>
<reference evidence="2" key="2">
    <citation type="journal article" date="2023" name="IMA Fungus">
        <title>Comparative genomic study of the Penicillium genus elucidates a diverse pangenome and 15 lateral gene transfer events.</title>
        <authorList>
            <person name="Petersen C."/>
            <person name="Sorensen T."/>
            <person name="Nielsen M.R."/>
            <person name="Sondergaard T.E."/>
            <person name="Sorensen J.L."/>
            <person name="Fitzpatrick D.A."/>
            <person name="Frisvad J.C."/>
            <person name="Nielsen K.L."/>
        </authorList>
    </citation>
    <scope>NUCLEOTIDE SEQUENCE</scope>
    <source>
        <strain evidence="2">IBT 16849</strain>
    </source>
</reference>
<proteinExistence type="predicted"/>
<reference evidence="2" key="1">
    <citation type="submission" date="2022-11" db="EMBL/GenBank/DDBJ databases">
        <authorList>
            <person name="Petersen C."/>
        </authorList>
    </citation>
    <scope>NUCLEOTIDE SEQUENCE</scope>
    <source>
        <strain evidence="2">IBT 16849</strain>
    </source>
</reference>
<comment type="caution">
    <text evidence="2">The sequence shown here is derived from an EMBL/GenBank/DDBJ whole genome shotgun (WGS) entry which is preliminary data.</text>
</comment>
<accession>A0A9W9MU35</accession>
<protein>
    <submittedName>
        <fullName evidence="2">Uncharacterized protein</fullName>
    </submittedName>
</protein>
<dbReference type="Proteomes" id="UP001150879">
    <property type="component" value="Unassembled WGS sequence"/>
</dbReference>
<keyword evidence="1" id="KW-0732">Signal</keyword>
<evidence type="ECO:0000256" key="1">
    <source>
        <dbReference type="SAM" id="SignalP"/>
    </source>
</evidence>
<feature type="signal peptide" evidence="1">
    <location>
        <begin position="1"/>
        <end position="18"/>
    </location>
</feature>
<sequence>MSALILLAISLLLIVIWSKSHKSHSTSNDPSICRQIIAGVLNSTEQNVLSSNQSKAIANKHLPIAFGIDNAFTRTDSAHASMFVEKVKPLINLSAEQHSVSKFAKATTNHWIQQGFPGLGHSCSNSCHK</sequence>
<evidence type="ECO:0000313" key="2">
    <source>
        <dbReference type="EMBL" id="KAJ5207427.1"/>
    </source>
</evidence>
<dbReference type="EMBL" id="JAPQKP010000002">
    <property type="protein sequence ID" value="KAJ5207427.1"/>
    <property type="molecule type" value="Genomic_DNA"/>
</dbReference>
<dbReference type="AlphaFoldDB" id="A0A9W9MU35"/>
<organism evidence="2 3">
    <name type="scientific">Penicillium cf. griseofulvum</name>
    <dbReference type="NCBI Taxonomy" id="2972120"/>
    <lineage>
        <taxon>Eukaryota</taxon>
        <taxon>Fungi</taxon>
        <taxon>Dikarya</taxon>
        <taxon>Ascomycota</taxon>
        <taxon>Pezizomycotina</taxon>
        <taxon>Eurotiomycetes</taxon>
        <taxon>Eurotiomycetidae</taxon>
        <taxon>Eurotiales</taxon>
        <taxon>Aspergillaceae</taxon>
        <taxon>Penicillium</taxon>
    </lineage>
</organism>
<feature type="chain" id="PRO_5040945972" evidence="1">
    <location>
        <begin position="19"/>
        <end position="129"/>
    </location>
</feature>
<gene>
    <name evidence="2" type="ORF">N7472_003875</name>
</gene>